<feature type="transmembrane region" description="Helical" evidence="1">
    <location>
        <begin position="127"/>
        <end position="144"/>
    </location>
</feature>
<name>A0A3N2PNU0_SODAK</name>
<evidence type="ECO:0000313" key="3">
    <source>
        <dbReference type="EMBL" id="ROT36187.1"/>
    </source>
</evidence>
<evidence type="ECO:0000259" key="2">
    <source>
        <dbReference type="Pfam" id="PF24803"/>
    </source>
</evidence>
<proteinExistence type="predicted"/>
<reference evidence="3 4" key="1">
    <citation type="journal article" date="2018" name="Mol. Ecol.">
        <title>The obligate alkalophilic soda-lake fungus Sodiomyces alkalinus has shifted to a protein diet.</title>
        <authorList>
            <person name="Grum-Grzhimaylo A.A."/>
            <person name="Falkoski D.L."/>
            <person name="van den Heuvel J."/>
            <person name="Valero-Jimenez C.A."/>
            <person name="Min B."/>
            <person name="Choi I.G."/>
            <person name="Lipzen A."/>
            <person name="Daum C.G."/>
            <person name="Aanen D.K."/>
            <person name="Tsang A."/>
            <person name="Henrissat B."/>
            <person name="Bilanenko E.N."/>
            <person name="de Vries R.P."/>
            <person name="van Kan J.A.L."/>
            <person name="Grigoriev I.V."/>
            <person name="Debets A.J.M."/>
        </authorList>
    </citation>
    <scope>NUCLEOTIDE SEQUENCE [LARGE SCALE GENOMIC DNA]</scope>
    <source>
        <strain evidence="3 4">F11</strain>
    </source>
</reference>
<evidence type="ECO:0000256" key="1">
    <source>
        <dbReference type="SAM" id="Phobius"/>
    </source>
</evidence>
<dbReference type="AlphaFoldDB" id="A0A3N2PNU0"/>
<keyword evidence="1" id="KW-0812">Transmembrane</keyword>
<dbReference type="Proteomes" id="UP000272025">
    <property type="component" value="Unassembled WGS sequence"/>
</dbReference>
<dbReference type="PANTHER" id="PTHR37019:SF1">
    <property type="entry name" value="EXPERA DOMAIN-CONTAINING PROTEIN"/>
    <property type="match status" value="1"/>
</dbReference>
<dbReference type="Pfam" id="PF24803">
    <property type="entry name" value="DUF7704"/>
    <property type="match status" value="1"/>
</dbReference>
<evidence type="ECO:0000313" key="4">
    <source>
        <dbReference type="Proteomes" id="UP000272025"/>
    </source>
</evidence>
<feature type="domain" description="DUF7704" evidence="2">
    <location>
        <begin position="4"/>
        <end position="143"/>
    </location>
</feature>
<sequence length="155" mass="17113">MAGTNLPLAYRIFFLLIEPIATAVGAFYAHFRPDKYLHLTHAASAPSPTVPLGTEIALSQLGNLYLAFALSEALVLRCTADLRVWRAFLFVLLIADFGHLYTVRALGPSIYYDVSAWNAIDWGNIPYVYFAAAVRIAFLSGVGMRSKVQTTKKRA</sequence>
<keyword evidence="1" id="KW-1133">Transmembrane helix</keyword>
<feature type="transmembrane region" description="Helical" evidence="1">
    <location>
        <begin position="12"/>
        <end position="31"/>
    </location>
</feature>
<dbReference type="InterPro" id="IPR056121">
    <property type="entry name" value="DUF7704"/>
</dbReference>
<protein>
    <recommendedName>
        <fullName evidence="2">DUF7704 domain-containing protein</fullName>
    </recommendedName>
</protein>
<accession>A0A3N2PNU0</accession>
<keyword evidence="1" id="KW-0472">Membrane</keyword>
<dbReference type="OrthoDB" id="5313995at2759"/>
<feature type="transmembrane region" description="Helical" evidence="1">
    <location>
        <begin position="87"/>
        <end position="107"/>
    </location>
</feature>
<feature type="transmembrane region" description="Helical" evidence="1">
    <location>
        <begin position="56"/>
        <end position="75"/>
    </location>
</feature>
<keyword evidence="4" id="KW-1185">Reference proteome</keyword>
<organism evidence="3 4">
    <name type="scientific">Sodiomyces alkalinus (strain CBS 110278 / VKM F-3762 / F11)</name>
    <name type="common">Alkaliphilic filamentous fungus</name>
    <dbReference type="NCBI Taxonomy" id="1314773"/>
    <lineage>
        <taxon>Eukaryota</taxon>
        <taxon>Fungi</taxon>
        <taxon>Dikarya</taxon>
        <taxon>Ascomycota</taxon>
        <taxon>Pezizomycotina</taxon>
        <taxon>Sordariomycetes</taxon>
        <taxon>Hypocreomycetidae</taxon>
        <taxon>Glomerellales</taxon>
        <taxon>Plectosphaerellaceae</taxon>
        <taxon>Sodiomyces</taxon>
    </lineage>
</organism>
<dbReference type="RefSeq" id="XP_028463993.1">
    <property type="nucleotide sequence ID" value="XM_028610726.1"/>
</dbReference>
<dbReference type="PANTHER" id="PTHR37019">
    <property type="entry name" value="CHROMOSOME 1, WHOLE GENOME SHOTGUN SEQUENCE"/>
    <property type="match status" value="1"/>
</dbReference>
<gene>
    <name evidence="3" type="ORF">SODALDRAFT_328550</name>
</gene>
<dbReference type="GeneID" id="39579204"/>
<dbReference type="EMBL" id="ML119060">
    <property type="protein sequence ID" value="ROT36187.1"/>
    <property type="molecule type" value="Genomic_DNA"/>
</dbReference>